<sequence length="389" mass="42690">MRVIKYTFKHIHLPVKEAFCSFFTCTAMLLACYPAFAVVDALEDNAPQTERAIKGLLLDIVQVDNRLITLGERGHILYSDNQGNTWQQANVPVRVTLTAITFSTASQGWAVGHDGVILATRDGGVNWLKQLDGYQANQLIVNELKRLLALSDEQRIAKAIGYSVAQLNYLLEDAQLFTDEGASRPFLEVLFVDEKIVMAVGAYGMIFRTEDGGENWRPLVANSSNPDNFHLNTLIKSRDTLYIAGEAGSLYRSDDKGLSWIILPSPYDGPFFGMSVSYTATGTEGLIVYGLRGNAFISTNQGQKWSRLNVGSDTSILGSVAMKKSEFILLSGGGELFRFNLDGQLIGRSLTPDRSALSSGLINSTNKLLLVGVNGMTHLNLPQIQWEAP</sequence>
<evidence type="ECO:0000256" key="2">
    <source>
        <dbReference type="ARBA" id="ARBA00023276"/>
    </source>
</evidence>
<dbReference type="InterPro" id="IPR015943">
    <property type="entry name" value="WD40/YVTN_repeat-like_dom_sf"/>
</dbReference>
<evidence type="ECO:0000313" key="5">
    <source>
        <dbReference type="EMBL" id="TWX64312.1"/>
    </source>
</evidence>
<keyword evidence="2" id="KW-0604">Photosystem II</keyword>
<dbReference type="InterPro" id="IPR036278">
    <property type="entry name" value="Sialidase_sf"/>
</dbReference>
<dbReference type="InterPro" id="IPR028203">
    <property type="entry name" value="PSII_CF48-like_dom"/>
</dbReference>
<feature type="signal peptide" evidence="3">
    <location>
        <begin position="1"/>
        <end position="37"/>
    </location>
</feature>
<keyword evidence="1" id="KW-0602">Photosynthesis</keyword>
<dbReference type="EMBL" id="VOLT01000014">
    <property type="protein sequence ID" value="TWX64312.1"/>
    <property type="molecule type" value="Genomic_DNA"/>
</dbReference>
<keyword evidence="3" id="KW-0732">Signal</keyword>
<feature type="chain" id="PRO_5022865514" description="Photosynthesis system II assembly factor Ycf48/Hcf136-like domain-containing protein" evidence="3">
    <location>
        <begin position="38"/>
        <end position="389"/>
    </location>
</feature>
<dbReference type="RefSeq" id="WP_146791246.1">
    <property type="nucleotide sequence ID" value="NZ_VOLT01000014.1"/>
</dbReference>
<dbReference type="Proteomes" id="UP000321822">
    <property type="component" value="Unassembled WGS sequence"/>
</dbReference>
<dbReference type="PANTHER" id="PTHR47199">
    <property type="entry name" value="PHOTOSYSTEM II STABILITY/ASSEMBLY FACTOR HCF136, CHLOROPLASTIC"/>
    <property type="match status" value="1"/>
</dbReference>
<comment type="caution">
    <text evidence="5">The sequence shown here is derived from an EMBL/GenBank/DDBJ whole genome shotgun (WGS) entry which is preliminary data.</text>
</comment>
<evidence type="ECO:0000313" key="6">
    <source>
        <dbReference type="Proteomes" id="UP000321822"/>
    </source>
</evidence>
<protein>
    <recommendedName>
        <fullName evidence="4">Photosynthesis system II assembly factor Ycf48/Hcf136-like domain-containing protein</fullName>
    </recommendedName>
</protein>
<dbReference type="GO" id="GO:0009523">
    <property type="term" value="C:photosystem II"/>
    <property type="evidence" value="ECO:0007669"/>
    <property type="project" value="UniProtKB-KW"/>
</dbReference>
<organism evidence="5 6">
    <name type="scientific">Colwellia demingiae</name>
    <dbReference type="NCBI Taxonomy" id="89401"/>
    <lineage>
        <taxon>Bacteria</taxon>
        <taxon>Pseudomonadati</taxon>
        <taxon>Pseudomonadota</taxon>
        <taxon>Gammaproteobacteria</taxon>
        <taxon>Alteromonadales</taxon>
        <taxon>Colwelliaceae</taxon>
        <taxon>Colwellia</taxon>
    </lineage>
</organism>
<feature type="domain" description="Photosynthesis system II assembly factor Ycf48/Hcf136-like" evidence="4">
    <location>
        <begin position="82"/>
        <end position="130"/>
    </location>
</feature>
<evidence type="ECO:0000259" key="4">
    <source>
        <dbReference type="Pfam" id="PF14870"/>
    </source>
</evidence>
<keyword evidence="6" id="KW-1185">Reference proteome</keyword>
<accession>A0A5C6Q680</accession>
<reference evidence="5 6" key="1">
    <citation type="submission" date="2019-07" db="EMBL/GenBank/DDBJ databases">
        <title>Genomes of sea-ice associated Colwellia species.</title>
        <authorList>
            <person name="Bowman J.P."/>
        </authorList>
    </citation>
    <scope>NUCLEOTIDE SEQUENCE [LARGE SCALE GENOMIC DNA]</scope>
    <source>
        <strain evidence="5 6">ACAM 459</strain>
    </source>
</reference>
<dbReference type="GO" id="GO:0015979">
    <property type="term" value="P:photosynthesis"/>
    <property type="evidence" value="ECO:0007669"/>
    <property type="project" value="UniProtKB-KW"/>
</dbReference>
<dbReference type="Pfam" id="PF14870">
    <property type="entry name" value="PSII_BNR"/>
    <property type="match status" value="2"/>
</dbReference>
<feature type="domain" description="Photosynthesis system II assembly factor Ycf48/Hcf136-like" evidence="4">
    <location>
        <begin position="186"/>
        <end position="339"/>
    </location>
</feature>
<dbReference type="PANTHER" id="PTHR47199:SF2">
    <property type="entry name" value="PHOTOSYSTEM II STABILITY_ASSEMBLY FACTOR HCF136, CHLOROPLASTIC"/>
    <property type="match status" value="1"/>
</dbReference>
<proteinExistence type="predicted"/>
<name>A0A5C6Q680_9GAMM</name>
<evidence type="ECO:0000256" key="1">
    <source>
        <dbReference type="ARBA" id="ARBA00022531"/>
    </source>
</evidence>
<evidence type="ECO:0000256" key="3">
    <source>
        <dbReference type="SAM" id="SignalP"/>
    </source>
</evidence>
<gene>
    <name evidence="5" type="ORF">ESZ36_20270</name>
</gene>
<dbReference type="PROSITE" id="PS51257">
    <property type="entry name" value="PROKAR_LIPOPROTEIN"/>
    <property type="match status" value="1"/>
</dbReference>
<dbReference type="AlphaFoldDB" id="A0A5C6Q680"/>
<dbReference type="OrthoDB" id="9813892at2"/>
<dbReference type="SUPFAM" id="SSF50939">
    <property type="entry name" value="Sialidases"/>
    <property type="match status" value="1"/>
</dbReference>
<dbReference type="Gene3D" id="2.130.10.10">
    <property type="entry name" value="YVTN repeat-like/Quinoprotein amine dehydrogenase"/>
    <property type="match status" value="1"/>
</dbReference>